<dbReference type="EMBL" id="QAOT01000012">
    <property type="protein sequence ID" value="PTR16828.1"/>
    <property type="molecule type" value="Genomic_DNA"/>
</dbReference>
<evidence type="ECO:0000313" key="2">
    <source>
        <dbReference type="Proteomes" id="UP000244060"/>
    </source>
</evidence>
<organism evidence="1 2">
    <name type="scientific">Cereibacter azotoformans</name>
    <dbReference type="NCBI Taxonomy" id="43057"/>
    <lineage>
        <taxon>Bacteria</taxon>
        <taxon>Pseudomonadati</taxon>
        <taxon>Pseudomonadota</taxon>
        <taxon>Alphaproteobacteria</taxon>
        <taxon>Rhodobacterales</taxon>
        <taxon>Paracoccaceae</taxon>
        <taxon>Cereibacter</taxon>
    </lineage>
</organism>
<reference evidence="1 2" key="1">
    <citation type="submission" date="2018-04" db="EMBL/GenBank/DDBJ databases">
        <title>Genomic Encyclopedia of Type Strains, Phase III (KMG-III): the genomes of soil and plant-associated and newly described type strains.</title>
        <authorList>
            <person name="Whitman W."/>
        </authorList>
    </citation>
    <scope>NUCLEOTIDE SEQUENCE [LARGE SCALE GENOMIC DNA]</scope>
    <source>
        <strain evidence="1 2">KA25</strain>
    </source>
</reference>
<accession>A0A2T5K3B4</accession>
<gene>
    <name evidence="1" type="ORF">C8J28_112127</name>
</gene>
<dbReference type="AlphaFoldDB" id="A0A2T5K3B4"/>
<comment type="caution">
    <text evidence="1">The sequence shown here is derived from an EMBL/GenBank/DDBJ whole genome shotgun (WGS) entry which is preliminary data.</text>
</comment>
<proteinExistence type="predicted"/>
<dbReference type="Proteomes" id="UP000244060">
    <property type="component" value="Unassembled WGS sequence"/>
</dbReference>
<evidence type="ECO:0000313" key="1">
    <source>
        <dbReference type="EMBL" id="PTR16828.1"/>
    </source>
</evidence>
<keyword evidence="2" id="KW-1185">Reference proteome</keyword>
<name>A0A2T5K3B4_9RHOB</name>
<evidence type="ECO:0008006" key="3">
    <source>
        <dbReference type="Google" id="ProtNLM"/>
    </source>
</evidence>
<sequence>MRPLPDPGFNELLRQALEGFLPAGSTLTSLFDRMERLA</sequence>
<protein>
    <recommendedName>
        <fullName evidence="3">Transposase</fullName>
    </recommendedName>
</protein>